<name>A0A7J4IU78_9ARCH</name>
<keyword evidence="2" id="KW-0560">Oxidoreductase</keyword>
<dbReference type="Gene3D" id="3.40.50.920">
    <property type="match status" value="1"/>
</dbReference>
<dbReference type="InterPro" id="IPR029061">
    <property type="entry name" value="THDP-binding"/>
</dbReference>
<dbReference type="CDD" id="cd07034">
    <property type="entry name" value="TPP_PYR_PFOR_IOR-alpha_like"/>
    <property type="match status" value="1"/>
</dbReference>
<dbReference type="GO" id="GO:0006979">
    <property type="term" value="P:response to oxidative stress"/>
    <property type="evidence" value="ECO:0007669"/>
    <property type="project" value="TreeGrafter"/>
</dbReference>
<dbReference type="GO" id="GO:0044272">
    <property type="term" value="P:sulfur compound biosynthetic process"/>
    <property type="evidence" value="ECO:0007669"/>
    <property type="project" value="UniProtKB-ARBA"/>
</dbReference>
<comment type="subunit">
    <text evidence="1">Heterotetramer of one alpha, one beta, one delta and one gamma chain.</text>
</comment>
<gene>
    <name evidence="5" type="primary">porA</name>
    <name evidence="5" type="ORF">HA237_00375</name>
</gene>
<reference evidence="6" key="1">
    <citation type="journal article" date="2020" name="bioRxiv">
        <title>A rank-normalized archaeal taxonomy based on genome phylogeny resolves widespread incomplete and uneven classifications.</title>
        <authorList>
            <person name="Rinke C."/>
            <person name="Chuvochina M."/>
            <person name="Mussig A.J."/>
            <person name="Chaumeil P.-A."/>
            <person name="Waite D.W."/>
            <person name="Whitman W.B."/>
            <person name="Parks D.H."/>
            <person name="Hugenholtz P."/>
        </authorList>
    </citation>
    <scope>NUCLEOTIDE SEQUENCE [LARGE SCALE GENOMIC DNA]</scope>
</reference>
<dbReference type="Pfam" id="PF17147">
    <property type="entry name" value="PFOR_II"/>
    <property type="match status" value="1"/>
</dbReference>
<evidence type="ECO:0000256" key="1">
    <source>
        <dbReference type="ARBA" id="ARBA00011595"/>
    </source>
</evidence>
<dbReference type="Pfam" id="PF01855">
    <property type="entry name" value="POR_N"/>
    <property type="match status" value="1"/>
</dbReference>
<dbReference type="EMBL" id="DUFG01000002">
    <property type="protein sequence ID" value="HIH07805.1"/>
    <property type="molecule type" value="Genomic_DNA"/>
</dbReference>
<dbReference type="Gene3D" id="3.40.50.970">
    <property type="match status" value="1"/>
</dbReference>
<dbReference type="InterPro" id="IPR002880">
    <property type="entry name" value="Pyrv_Fd/Flavodoxin_OxRdtase_N"/>
</dbReference>
<dbReference type="GO" id="GO:0016491">
    <property type="term" value="F:oxidoreductase activity"/>
    <property type="evidence" value="ECO:0007669"/>
    <property type="project" value="UniProtKB-KW"/>
</dbReference>
<keyword evidence="5" id="KW-0670">Pyruvate</keyword>
<evidence type="ECO:0000313" key="6">
    <source>
        <dbReference type="Proteomes" id="UP000577419"/>
    </source>
</evidence>
<evidence type="ECO:0000313" key="5">
    <source>
        <dbReference type="EMBL" id="HIH07805.1"/>
    </source>
</evidence>
<dbReference type="SUPFAM" id="SSF52518">
    <property type="entry name" value="Thiamin diphosphate-binding fold (THDP-binding)"/>
    <property type="match status" value="1"/>
</dbReference>
<dbReference type="InterPro" id="IPR050722">
    <property type="entry name" value="Pyruvate:ferred/Flavod_OxRd"/>
</dbReference>
<feature type="domain" description="Pyruvate:ferredoxin oxidoreductase core" evidence="4">
    <location>
        <begin position="172"/>
        <end position="271"/>
    </location>
</feature>
<dbReference type="GO" id="GO:0006082">
    <property type="term" value="P:organic acid metabolic process"/>
    <property type="evidence" value="ECO:0007669"/>
    <property type="project" value="UniProtKB-ARBA"/>
</dbReference>
<dbReference type="Proteomes" id="UP000577419">
    <property type="component" value="Unassembled WGS sequence"/>
</dbReference>
<dbReference type="InterPro" id="IPR033412">
    <property type="entry name" value="PFOR_II"/>
</dbReference>
<protein>
    <submittedName>
        <fullName evidence="5">Pyruvate ferredoxin oxidoreductase</fullName>
    </submittedName>
</protein>
<dbReference type="PANTHER" id="PTHR32154">
    <property type="entry name" value="PYRUVATE-FLAVODOXIN OXIDOREDUCTASE-RELATED"/>
    <property type="match status" value="1"/>
</dbReference>
<evidence type="ECO:0000256" key="2">
    <source>
        <dbReference type="ARBA" id="ARBA00023002"/>
    </source>
</evidence>
<organism evidence="5 6">
    <name type="scientific">Candidatus Iainarchaeum sp</name>
    <dbReference type="NCBI Taxonomy" id="3101447"/>
    <lineage>
        <taxon>Archaea</taxon>
        <taxon>Candidatus Iainarchaeota</taxon>
        <taxon>Candidatus Iainarchaeia</taxon>
        <taxon>Candidatus Iainarchaeales</taxon>
        <taxon>Candidatus Iainarchaeaceae</taxon>
        <taxon>Candidatus Iainarchaeum</taxon>
    </lineage>
</organism>
<dbReference type="SUPFAM" id="SSF52922">
    <property type="entry name" value="TK C-terminal domain-like"/>
    <property type="match status" value="1"/>
</dbReference>
<accession>A0A7J4IU78</accession>
<sequence length="301" mass="33197">MHEVLHSAAGMRLPIVMVVGNRAVSSPLNIWNDEQDTVSQRDTGWIQIYCKNNQEAADSLPQAFKIAETVMLPTMVCIDGHFLTHAVEQIDLIPVQELKKFLPKFRHPLKLDPENPVSVGVYANPAHYQTFREDLVKDMEESTKVINDVGSEFGKMFGRSYGLVNAYKCKDADRVLVGLGSVMDNVFAVVDELRAKGEKVGGLHLRVFRPFPAKELRKALEGKKVGMIERNLSIGASAPVYTELMEAMSGSKTIISSFFGGLGGRGIKRAEIRALFGKLKGKKPVKEWIGKEYTASTGAGC</sequence>
<feature type="domain" description="Pyruvate flavodoxin/ferredoxin oxidoreductase pyrimidine binding" evidence="3">
    <location>
        <begin position="1"/>
        <end position="149"/>
    </location>
</feature>
<evidence type="ECO:0000259" key="4">
    <source>
        <dbReference type="Pfam" id="PF17147"/>
    </source>
</evidence>
<dbReference type="PANTHER" id="PTHR32154:SF0">
    <property type="entry name" value="PYRUVATE-FLAVODOXIN OXIDOREDUCTASE-RELATED"/>
    <property type="match status" value="1"/>
</dbReference>
<comment type="caution">
    <text evidence="5">The sequence shown here is derived from an EMBL/GenBank/DDBJ whole genome shotgun (WGS) entry which is preliminary data.</text>
</comment>
<proteinExistence type="predicted"/>
<dbReference type="AlphaFoldDB" id="A0A7J4IU78"/>
<feature type="non-terminal residue" evidence="5">
    <location>
        <position position="1"/>
    </location>
</feature>
<dbReference type="InterPro" id="IPR009014">
    <property type="entry name" value="Transketo_C/PFOR_II"/>
</dbReference>
<evidence type="ECO:0000259" key="3">
    <source>
        <dbReference type="Pfam" id="PF01855"/>
    </source>
</evidence>